<evidence type="ECO:0000313" key="2">
    <source>
        <dbReference type="EMBL" id="KQJ81574.2"/>
    </source>
</evidence>
<evidence type="ECO:0000313" key="3">
    <source>
        <dbReference type="EnsemblPlants" id="KQJ81574"/>
    </source>
</evidence>
<feature type="region of interest" description="Disordered" evidence="1">
    <location>
        <begin position="1"/>
        <end position="47"/>
    </location>
</feature>
<dbReference type="STRING" id="15368.A0A0Q3E1L4"/>
<gene>
    <name evidence="2" type="ORF">BRADI_5g01485v3</name>
</gene>
<dbReference type="Proteomes" id="UP000008810">
    <property type="component" value="Chromosome 5"/>
</dbReference>
<dbReference type="PANTHER" id="PTHR45023:SF4">
    <property type="entry name" value="GLYCINE-RICH PROTEIN-RELATED"/>
    <property type="match status" value="1"/>
</dbReference>
<protein>
    <recommendedName>
        <fullName evidence="5">No apical meristem-associated C-terminal domain-containing protein</fullName>
    </recommendedName>
</protein>
<dbReference type="OrthoDB" id="693051at2759"/>
<dbReference type="PANTHER" id="PTHR45023">
    <property type="match status" value="1"/>
</dbReference>
<accession>A0A0Q3E1L4</accession>
<reference evidence="2" key="2">
    <citation type="submission" date="2017-06" db="EMBL/GenBank/DDBJ databases">
        <title>WGS assembly of Brachypodium distachyon.</title>
        <authorList>
            <consortium name="The International Brachypodium Initiative"/>
            <person name="Lucas S."/>
            <person name="Harmon-Smith M."/>
            <person name="Lail K."/>
            <person name="Tice H."/>
            <person name="Grimwood J."/>
            <person name="Bruce D."/>
            <person name="Barry K."/>
            <person name="Shu S."/>
            <person name="Lindquist E."/>
            <person name="Wang M."/>
            <person name="Pitluck S."/>
            <person name="Vogel J.P."/>
            <person name="Garvin D.F."/>
            <person name="Mockler T.C."/>
            <person name="Schmutz J."/>
            <person name="Rokhsar D."/>
            <person name="Bevan M.W."/>
        </authorList>
    </citation>
    <scope>NUCLEOTIDE SEQUENCE</scope>
    <source>
        <strain evidence="2">Bd21</strain>
    </source>
</reference>
<feature type="compositionally biased region" description="Polar residues" evidence="1">
    <location>
        <begin position="17"/>
        <end position="26"/>
    </location>
</feature>
<dbReference type="InParanoid" id="A0A0Q3E1L4"/>
<dbReference type="AlphaFoldDB" id="A0A0Q3E1L4"/>
<keyword evidence="4" id="KW-1185">Reference proteome</keyword>
<evidence type="ECO:0000313" key="4">
    <source>
        <dbReference type="Proteomes" id="UP000008810"/>
    </source>
</evidence>
<dbReference type="Gramene" id="KQJ81574">
    <property type="protein sequence ID" value="KQJ81574"/>
    <property type="gene ID" value="BRADI_5g01485v3"/>
</dbReference>
<reference evidence="3" key="3">
    <citation type="submission" date="2018-08" db="UniProtKB">
        <authorList>
            <consortium name="EnsemblPlants"/>
        </authorList>
    </citation>
    <scope>IDENTIFICATION</scope>
    <source>
        <strain evidence="3">cv. Bd21</strain>
    </source>
</reference>
<name>A0A0Q3E1L4_BRADI</name>
<evidence type="ECO:0000256" key="1">
    <source>
        <dbReference type="SAM" id="MobiDB-lite"/>
    </source>
</evidence>
<dbReference type="EMBL" id="CM000884">
    <property type="protein sequence ID" value="KQJ81574.2"/>
    <property type="molecule type" value="Genomic_DNA"/>
</dbReference>
<reference evidence="2 3" key="1">
    <citation type="journal article" date="2010" name="Nature">
        <title>Genome sequencing and analysis of the model grass Brachypodium distachyon.</title>
        <authorList>
            <consortium name="International Brachypodium Initiative"/>
        </authorList>
    </citation>
    <scope>NUCLEOTIDE SEQUENCE [LARGE SCALE GENOMIC DNA]</scope>
    <source>
        <strain evidence="2 3">Bd21</strain>
    </source>
</reference>
<proteinExistence type="predicted"/>
<dbReference type="EnsemblPlants" id="KQJ81574">
    <property type="protein sequence ID" value="KQJ81574"/>
    <property type="gene ID" value="BRADI_5g01485v3"/>
</dbReference>
<sequence>MEEDLGGKRHKLDASGAYTSSSTADSEGTDRVCEPCPQGTKAAKEARKLKGKVKAKAKDIPDFVPFHISEESSELLREGHGPALEKWAEATTVKAGADKEMAEAKKEMAKARKERTKVDIFNIYMELLKVDTSGFNDAQMQRHEKMVENLCNKLD</sequence>
<evidence type="ECO:0008006" key="5">
    <source>
        <dbReference type="Google" id="ProtNLM"/>
    </source>
</evidence>
<organism evidence="2">
    <name type="scientific">Brachypodium distachyon</name>
    <name type="common">Purple false brome</name>
    <name type="synonym">Trachynia distachya</name>
    <dbReference type="NCBI Taxonomy" id="15368"/>
    <lineage>
        <taxon>Eukaryota</taxon>
        <taxon>Viridiplantae</taxon>
        <taxon>Streptophyta</taxon>
        <taxon>Embryophyta</taxon>
        <taxon>Tracheophyta</taxon>
        <taxon>Spermatophyta</taxon>
        <taxon>Magnoliopsida</taxon>
        <taxon>Liliopsida</taxon>
        <taxon>Poales</taxon>
        <taxon>Poaceae</taxon>
        <taxon>BOP clade</taxon>
        <taxon>Pooideae</taxon>
        <taxon>Stipodae</taxon>
        <taxon>Brachypodieae</taxon>
        <taxon>Brachypodium</taxon>
    </lineage>
</organism>